<gene>
    <name evidence="10" type="ORF">VPNG_02780</name>
</gene>
<protein>
    <recommendedName>
        <fullName evidence="12">Cytochrome P450</fullName>
    </recommendedName>
</protein>
<dbReference type="SUPFAM" id="SSF48264">
    <property type="entry name" value="Cytochrome P450"/>
    <property type="match status" value="1"/>
</dbReference>
<accession>A0A423XK65</accession>
<dbReference type="InterPro" id="IPR001128">
    <property type="entry name" value="Cyt_P450"/>
</dbReference>
<evidence type="ECO:0000256" key="1">
    <source>
        <dbReference type="ARBA" id="ARBA00001971"/>
    </source>
</evidence>
<dbReference type="OrthoDB" id="1844152at2759"/>
<dbReference type="PANTHER" id="PTHR46206">
    <property type="entry name" value="CYTOCHROME P450"/>
    <property type="match status" value="1"/>
</dbReference>
<sequence length="540" mass="60956">MLQTISDMASQAGPYSPWGQFTAGVLILALLLYTYSREQGPHPGIPAFGIDDKGWMRIEKARKRYTEHGKQLVGEAMQQFSRPYQLATDVGVKIFLPARYAEEIRNNKHLSFKKALTTDFFGRYPGLEPLGLISKDHNVIQNVTRQRITPALGLITDDISEEADLALGELLGDKEEWTTLALKPLILELVARLSSRLFVGTELCRNEDWLRLARNYTLNAFAAGRALRSRPLALRPLLVWLLPEWRKARQDVRDARRILAPVISARLERNRLADEKGLPRPKTKDTIQWFHDAFAEHGATRDDIADAQLSLSIVAIHTTTELLTGVLLDVAQDEKFINDLREEMIAALTKAKKPSAHSSEAPDGVVQGNGKVTWGKNTLYQMKLLDSALKESQRLHVRDTATMRRIAESDVKLADGTIIPQGAYTWVTLEAYRNAERYPDPEVYNPRRFLDLRSQPGQENKWQLVSTSADHLGFGHGEHACPGRFFASNEVKIALVHLLLKYDWQLPEGRPSDVVKTGTETGVDANARIMFKRRKEEVQL</sequence>
<evidence type="ECO:0000256" key="7">
    <source>
        <dbReference type="ARBA" id="ARBA00023033"/>
    </source>
</evidence>
<evidence type="ECO:0000256" key="2">
    <source>
        <dbReference type="ARBA" id="ARBA00010617"/>
    </source>
</evidence>
<evidence type="ECO:0000313" key="11">
    <source>
        <dbReference type="Proteomes" id="UP000285146"/>
    </source>
</evidence>
<dbReference type="GO" id="GO:0004497">
    <property type="term" value="F:monooxygenase activity"/>
    <property type="evidence" value="ECO:0007669"/>
    <property type="project" value="UniProtKB-KW"/>
</dbReference>
<dbReference type="AlphaFoldDB" id="A0A423XK65"/>
<keyword evidence="7 9" id="KW-0503">Monooxygenase</keyword>
<dbReference type="InterPro" id="IPR036396">
    <property type="entry name" value="Cyt_P450_sf"/>
</dbReference>
<keyword evidence="5 9" id="KW-0560">Oxidoreductase</keyword>
<reference evidence="10 11" key="1">
    <citation type="submission" date="2015-09" db="EMBL/GenBank/DDBJ databases">
        <title>Host preference determinants of Valsa canker pathogens revealed by comparative genomics.</title>
        <authorList>
            <person name="Yin Z."/>
            <person name="Huang L."/>
        </authorList>
    </citation>
    <scope>NUCLEOTIDE SEQUENCE [LARGE SCALE GENOMIC DNA]</scope>
    <source>
        <strain evidence="10 11">SXYLt</strain>
    </source>
</reference>
<keyword evidence="11" id="KW-1185">Reference proteome</keyword>
<feature type="binding site" description="axial binding residue" evidence="8">
    <location>
        <position position="481"/>
    </location>
    <ligand>
        <name>heme</name>
        <dbReference type="ChEBI" id="CHEBI:30413"/>
    </ligand>
    <ligandPart>
        <name>Fe</name>
        <dbReference type="ChEBI" id="CHEBI:18248"/>
    </ligandPart>
</feature>
<organism evidence="10 11">
    <name type="scientific">Cytospora leucostoma</name>
    <dbReference type="NCBI Taxonomy" id="1230097"/>
    <lineage>
        <taxon>Eukaryota</taxon>
        <taxon>Fungi</taxon>
        <taxon>Dikarya</taxon>
        <taxon>Ascomycota</taxon>
        <taxon>Pezizomycotina</taxon>
        <taxon>Sordariomycetes</taxon>
        <taxon>Sordariomycetidae</taxon>
        <taxon>Diaporthales</taxon>
        <taxon>Cytosporaceae</taxon>
        <taxon>Cytospora</taxon>
    </lineage>
</organism>
<dbReference type="PRINTS" id="PR00465">
    <property type="entry name" value="EP450IV"/>
</dbReference>
<evidence type="ECO:0000256" key="4">
    <source>
        <dbReference type="ARBA" id="ARBA00022723"/>
    </source>
</evidence>
<evidence type="ECO:0000256" key="8">
    <source>
        <dbReference type="PIRSR" id="PIRSR602403-1"/>
    </source>
</evidence>
<comment type="similarity">
    <text evidence="2 9">Belongs to the cytochrome P450 family.</text>
</comment>
<evidence type="ECO:0000313" key="10">
    <source>
        <dbReference type="EMBL" id="ROW16409.1"/>
    </source>
</evidence>
<dbReference type="Pfam" id="PF00067">
    <property type="entry name" value="p450"/>
    <property type="match status" value="1"/>
</dbReference>
<keyword evidence="4 8" id="KW-0479">Metal-binding</keyword>
<dbReference type="EMBL" id="LKEB01000005">
    <property type="protein sequence ID" value="ROW16409.1"/>
    <property type="molecule type" value="Genomic_DNA"/>
</dbReference>
<name>A0A423XK65_9PEZI</name>
<comment type="cofactor">
    <cofactor evidence="1 8">
        <name>heme</name>
        <dbReference type="ChEBI" id="CHEBI:30413"/>
    </cofactor>
</comment>
<evidence type="ECO:0000256" key="9">
    <source>
        <dbReference type="RuleBase" id="RU000461"/>
    </source>
</evidence>
<dbReference type="PROSITE" id="PS00086">
    <property type="entry name" value="CYTOCHROME_P450"/>
    <property type="match status" value="1"/>
</dbReference>
<keyword evidence="3 8" id="KW-0349">Heme</keyword>
<dbReference type="GO" id="GO:0005506">
    <property type="term" value="F:iron ion binding"/>
    <property type="evidence" value="ECO:0007669"/>
    <property type="project" value="InterPro"/>
</dbReference>
<dbReference type="GO" id="GO:0016705">
    <property type="term" value="F:oxidoreductase activity, acting on paired donors, with incorporation or reduction of molecular oxygen"/>
    <property type="evidence" value="ECO:0007669"/>
    <property type="project" value="InterPro"/>
</dbReference>
<dbReference type="STRING" id="1230097.A0A423XK65"/>
<comment type="caution">
    <text evidence="10">The sequence shown here is derived from an EMBL/GenBank/DDBJ whole genome shotgun (WGS) entry which is preliminary data.</text>
</comment>
<evidence type="ECO:0000256" key="5">
    <source>
        <dbReference type="ARBA" id="ARBA00023002"/>
    </source>
</evidence>
<dbReference type="Gene3D" id="1.10.630.10">
    <property type="entry name" value="Cytochrome P450"/>
    <property type="match status" value="1"/>
</dbReference>
<dbReference type="InParanoid" id="A0A423XK65"/>
<keyword evidence="6 8" id="KW-0408">Iron</keyword>
<dbReference type="GO" id="GO:0020037">
    <property type="term" value="F:heme binding"/>
    <property type="evidence" value="ECO:0007669"/>
    <property type="project" value="InterPro"/>
</dbReference>
<evidence type="ECO:0008006" key="12">
    <source>
        <dbReference type="Google" id="ProtNLM"/>
    </source>
</evidence>
<dbReference type="InterPro" id="IPR002403">
    <property type="entry name" value="Cyt_P450_E_grp-IV"/>
</dbReference>
<proteinExistence type="inferred from homology"/>
<evidence type="ECO:0000256" key="3">
    <source>
        <dbReference type="ARBA" id="ARBA00022617"/>
    </source>
</evidence>
<dbReference type="PANTHER" id="PTHR46206:SF2">
    <property type="entry name" value="CYTOCHROME P450 MONOOXYGENASE AUSG-RELATED"/>
    <property type="match status" value="1"/>
</dbReference>
<evidence type="ECO:0000256" key="6">
    <source>
        <dbReference type="ARBA" id="ARBA00023004"/>
    </source>
</evidence>
<dbReference type="Proteomes" id="UP000285146">
    <property type="component" value="Unassembled WGS sequence"/>
</dbReference>
<dbReference type="CDD" id="cd11041">
    <property type="entry name" value="CYP503A1-like"/>
    <property type="match status" value="1"/>
</dbReference>
<dbReference type="InterPro" id="IPR017972">
    <property type="entry name" value="Cyt_P450_CS"/>
</dbReference>